<dbReference type="InterPro" id="IPR008280">
    <property type="entry name" value="Tub_FtsZ_C"/>
</dbReference>
<evidence type="ECO:0000256" key="6">
    <source>
        <dbReference type="ARBA" id="ARBA00023134"/>
    </source>
</evidence>
<organism evidence="8 9">
    <name type="scientific">Lynx pardinus</name>
    <name type="common">Iberian lynx</name>
    <name type="synonym">Felis pardina</name>
    <dbReference type="NCBI Taxonomy" id="191816"/>
    <lineage>
        <taxon>Eukaryota</taxon>
        <taxon>Metazoa</taxon>
        <taxon>Chordata</taxon>
        <taxon>Craniata</taxon>
        <taxon>Vertebrata</taxon>
        <taxon>Euteleostomi</taxon>
        <taxon>Mammalia</taxon>
        <taxon>Eutheria</taxon>
        <taxon>Laurasiatheria</taxon>
        <taxon>Carnivora</taxon>
        <taxon>Feliformia</taxon>
        <taxon>Felidae</taxon>
        <taxon>Felinae</taxon>
        <taxon>Lynx</taxon>
    </lineage>
</organism>
<dbReference type="InterPro" id="IPR023123">
    <property type="entry name" value="Tubulin_C"/>
</dbReference>
<dbReference type="AlphaFoldDB" id="A0A485NUN1"/>
<keyword evidence="9" id="KW-1185">Reference proteome</keyword>
<comment type="similarity">
    <text evidence="2">Belongs to the tubulin family.</text>
</comment>
<dbReference type="Proteomes" id="UP000386466">
    <property type="component" value="Unassembled WGS sequence"/>
</dbReference>
<sequence>CKAATMHECISIHVGQADVQIDRDCWEVYCLEHGIQPSDQMPSNKTTGRGDDSFNIKSSSVSTVAAEPYNSILTIHNNLEHSDCTFRVDSEAIYVICCRSLDIEHPTYSSLYRFDGTLNVGLTEFQTHLVPYPHIYFSLATYAPVISAEKAHHKQLSIAEITNESFEPANQMFPTVVPGRDLAKVQQDVCMLSSIAEAWVCLNHTYDLMYDKCAFVHWYVDEGMKEGEFPKACEDMAALEKDYEVVGMDCVEGEVEEEV</sequence>
<feature type="non-terminal residue" evidence="8">
    <location>
        <position position="1"/>
    </location>
</feature>
<evidence type="ECO:0000259" key="7">
    <source>
        <dbReference type="Pfam" id="PF03953"/>
    </source>
</evidence>
<dbReference type="GO" id="GO:0005874">
    <property type="term" value="C:microtubule"/>
    <property type="evidence" value="ECO:0007669"/>
    <property type="project" value="UniProtKB-KW"/>
</dbReference>
<keyword evidence="3" id="KW-0963">Cytoplasm</keyword>
<dbReference type="InterPro" id="IPR018316">
    <property type="entry name" value="Tubulin/FtsZ_2-layer-sand-dom"/>
</dbReference>
<keyword evidence="4" id="KW-0493">Microtubule</keyword>
<dbReference type="GO" id="GO:0007017">
    <property type="term" value="P:microtubule-based process"/>
    <property type="evidence" value="ECO:0007669"/>
    <property type="project" value="InterPro"/>
</dbReference>
<protein>
    <submittedName>
        <fullName evidence="8">Tubulin alpha-3 chain</fullName>
    </submittedName>
</protein>
<keyword evidence="5" id="KW-0547">Nucleotide-binding</keyword>
<evidence type="ECO:0000313" key="8">
    <source>
        <dbReference type="EMBL" id="VFV33752.1"/>
    </source>
</evidence>
<dbReference type="Gene3D" id="3.30.1330.20">
    <property type="entry name" value="Tubulin/FtsZ, C-terminal domain"/>
    <property type="match status" value="1"/>
</dbReference>
<dbReference type="InterPro" id="IPR037103">
    <property type="entry name" value="Tubulin/FtsZ-like_C"/>
</dbReference>
<name>A0A485NUN1_LYNPA</name>
<accession>A0A485NUN1</accession>
<reference evidence="8 9" key="1">
    <citation type="submission" date="2019-01" db="EMBL/GenBank/DDBJ databases">
        <authorList>
            <person name="Alioto T."/>
            <person name="Alioto T."/>
        </authorList>
    </citation>
    <scope>NUCLEOTIDE SEQUENCE [LARGE SCALE GENOMIC DNA]</scope>
</reference>
<keyword evidence="6" id="KW-0342">GTP-binding</keyword>
<feature type="domain" description="Tubulin/FtsZ 2-layer sandwich" evidence="7">
    <location>
        <begin position="133"/>
        <end position="174"/>
    </location>
</feature>
<evidence type="ECO:0000256" key="1">
    <source>
        <dbReference type="ARBA" id="ARBA00004496"/>
    </source>
</evidence>
<dbReference type="PANTHER" id="PTHR11588">
    <property type="entry name" value="TUBULIN"/>
    <property type="match status" value="1"/>
</dbReference>
<evidence type="ECO:0000256" key="5">
    <source>
        <dbReference type="ARBA" id="ARBA00022741"/>
    </source>
</evidence>
<dbReference type="InterPro" id="IPR000217">
    <property type="entry name" value="Tubulin"/>
</dbReference>
<evidence type="ECO:0000256" key="2">
    <source>
        <dbReference type="ARBA" id="ARBA00009636"/>
    </source>
</evidence>
<proteinExistence type="inferred from homology"/>
<dbReference type="GO" id="GO:0005737">
    <property type="term" value="C:cytoplasm"/>
    <property type="evidence" value="ECO:0007669"/>
    <property type="project" value="UniProtKB-SubCell"/>
</dbReference>
<gene>
    <name evidence="8" type="ORF">LYPA_23C010640</name>
</gene>
<dbReference type="InterPro" id="IPR036525">
    <property type="entry name" value="Tubulin/FtsZ_GTPase_sf"/>
</dbReference>
<evidence type="ECO:0000256" key="3">
    <source>
        <dbReference type="ARBA" id="ARBA00022490"/>
    </source>
</evidence>
<dbReference type="Pfam" id="PF03953">
    <property type="entry name" value="Tubulin_C"/>
    <property type="match status" value="1"/>
</dbReference>
<dbReference type="Gene3D" id="3.40.50.1440">
    <property type="entry name" value="Tubulin/FtsZ, GTPase domain"/>
    <property type="match status" value="2"/>
</dbReference>
<dbReference type="EMBL" id="CAAGRJ010018541">
    <property type="protein sequence ID" value="VFV33752.1"/>
    <property type="molecule type" value="Genomic_DNA"/>
</dbReference>
<evidence type="ECO:0000313" key="9">
    <source>
        <dbReference type="Proteomes" id="UP000386466"/>
    </source>
</evidence>
<dbReference type="GO" id="GO:0005525">
    <property type="term" value="F:GTP binding"/>
    <property type="evidence" value="ECO:0007669"/>
    <property type="project" value="UniProtKB-KW"/>
</dbReference>
<dbReference type="Gene3D" id="1.10.287.600">
    <property type="entry name" value="Helix hairpin bin"/>
    <property type="match status" value="1"/>
</dbReference>
<dbReference type="SUPFAM" id="SSF55307">
    <property type="entry name" value="Tubulin C-terminal domain-like"/>
    <property type="match status" value="1"/>
</dbReference>
<evidence type="ECO:0000256" key="4">
    <source>
        <dbReference type="ARBA" id="ARBA00022701"/>
    </source>
</evidence>
<comment type="subcellular location">
    <subcellularLocation>
        <location evidence="1">Cytoplasm</location>
    </subcellularLocation>
</comment>
<dbReference type="SUPFAM" id="SSF52490">
    <property type="entry name" value="Tubulin nucleotide-binding domain-like"/>
    <property type="match status" value="1"/>
</dbReference>